<sequence>MDNNLTIEELFQQYKQDVNNFLLYYLRTTDVDDPFQETFIRAYKALNQGSSITNPRSWLISIARNAANDYIRKEKSYLKKLMHFSKQQIQPEQQTVEDKMELDEQNRVLLQGIYRMKKSYQEVVLLRGIKDFNVTETAAILNWSENKVRVTYHRALNKLNNVLNKGGELGEFEGRAETPAKRNRDFNGTGK</sequence>
<dbReference type="NCBIfam" id="TIGR02937">
    <property type="entry name" value="sigma70-ECF"/>
    <property type="match status" value="1"/>
</dbReference>
<keyword evidence="9" id="KW-1185">Reference proteome</keyword>
<dbReference type="Gene3D" id="1.10.1740.10">
    <property type="match status" value="1"/>
</dbReference>
<reference evidence="8 9" key="1">
    <citation type="submission" date="2019-10" db="EMBL/GenBank/DDBJ databases">
        <title>Gracilibacillus sp. nov. isolated from rice seeds.</title>
        <authorList>
            <person name="He S."/>
        </authorList>
    </citation>
    <scope>NUCLEOTIDE SEQUENCE [LARGE SCALE GENOMIC DNA]</scope>
    <source>
        <strain evidence="8 9">TD8</strain>
    </source>
</reference>
<evidence type="ECO:0000259" key="7">
    <source>
        <dbReference type="Pfam" id="PF08281"/>
    </source>
</evidence>
<dbReference type="InterPro" id="IPR039425">
    <property type="entry name" value="RNA_pol_sigma-70-like"/>
</dbReference>
<evidence type="ECO:0000256" key="3">
    <source>
        <dbReference type="ARBA" id="ARBA00023082"/>
    </source>
</evidence>
<name>A0A7C8GRX0_9BACI</name>
<dbReference type="Gene3D" id="1.10.10.10">
    <property type="entry name" value="Winged helix-like DNA-binding domain superfamily/Winged helix DNA-binding domain"/>
    <property type="match status" value="1"/>
</dbReference>
<dbReference type="OrthoDB" id="2470088at2"/>
<dbReference type="InterPro" id="IPR036388">
    <property type="entry name" value="WH-like_DNA-bd_sf"/>
</dbReference>
<gene>
    <name evidence="8" type="ORF">F9U64_15530</name>
</gene>
<dbReference type="EMBL" id="WEID01000077">
    <property type="protein sequence ID" value="KAB8129195.1"/>
    <property type="molecule type" value="Genomic_DNA"/>
</dbReference>
<dbReference type="InterPro" id="IPR013249">
    <property type="entry name" value="RNA_pol_sigma70_r4_t2"/>
</dbReference>
<dbReference type="InterPro" id="IPR013325">
    <property type="entry name" value="RNA_pol_sigma_r2"/>
</dbReference>
<accession>A0A7C8GRX0</accession>
<protein>
    <submittedName>
        <fullName evidence="8">RNA polymerase sigma factor</fullName>
    </submittedName>
</protein>
<dbReference type="GO" id="GO:0006352">
    <property type="term" value="P:DNA-templated transcription initiation"/>
    <property type="evidence" value="ECO:0007669"/>
    <property type="project" value="InterPro"/>
</dbReference>
<feature type="compositionally biased region" description="Basic and acidic residues" evidence="5">
    <location>
        <begin position="172"/>
        <end position="185"/>
    </location>
</feature>
<evidence type="ECO:0000256" key="2">
    <source>
        <dbReference type="ARBA" id="ARBA00023015"/>
    </source>
</evidence>
<dbReference type="Pfam" id="PF04542">
    <property type="entry name" value="Sigma70_r2"/>
    <property type="match status" value="1"/>
</dbReference>
<dbReference type="PANTHER" id="PTHR43133">
    <property type="entry name" value="RNA POLYMERASE ECF-TYPE SIGMA FACTO"/>
    <property type="match status" value="1"/>
</dbReference>
<dbReference type="RefSeq" id="WP_153405588.1">
    <property type="nucleotide sequence ID" value="NZ_ML762437.1"/>
</dbReference>
<dbReference type="InterPro" id="IPR014284">
    <property type="entry name" value="RNA_pol_sigma-70_dom"/>
</dbReference>
<evidence type="ECO:0000256" key="1">
    <source>
        <dbReference type="ARBA" id="ARBA00010641"/>
    </source>
</evidence>
<evidence type="ECO:0000256" key="5">
    <source>
        <dbReference type="SAM" id="MobiDB-lite"/>
    </source>
</evidence>
<dbReference type="InterPro" id="IPR007627">
    <property type="entry name" value="RNA_pol_sigma70_r2"/>
</dbReference>
<feature type="region of interest" description="Disordered" evidence="5">
    <location>
        <begin position="171"/>
        <end position="191"/>
    </location>
</feature>
<keyword evidence="4" id="KW-0804">Transcription</keyword>
<dbReference type="Pfam" id="PF08281">
    <property type="entry name" value="Sigma70_r4_2"/>
    <property type="match status" value="1"/>
</dbReference>
<dbReference type="GO" id="GO:0003677">
    <property type="term" value="F:DNA binding"/>
    <property type="evidence" value="ECO:0007669"/>
    <property type="project" value="InterPro"/>
</dbReference>
<organism evidence="8 9">
    <name type="scientific">Gracilibacillus oryzae</name>
    <dbReference type="NCBI Taxonomy" id="1672701"/>
    <lineage>
        <taxon>Bacteria</taxon>
        <taxon>Bacillati</taxon>
        <taxon>Bacillota</taxon>
        <taxon>Bacilli</taxon>
        <taxon>Bacillales</taxon>
        <taxon>Bacillaceae</taxon>
        <taxon>Gracilibacillus</taxon>
    </lineage>
</organism>
<keyword evidence="2" id="KW-0805">Transcription regulation</keyword>
<feature type="domain" description="RNA polymerase sigma factor 70 region 4 type 2" evidence="7">
    <location>
        <begin position="115"/>
        <end position="159"/>
    </location>
</feature>
<dbReference type="InterPro" id="IPR013324">
    <property type="entry name" value="RNA_pol_sigma_r3/r4-like"/>
</dbReference>
<evidence type="ECO:0000259" key="6">
    <source>
        <dbReference type="Pfam" id="PF04542"/>
    </source>
</evidence>
<dbReference type="AlphaFoldDB" id="A0A7C8GRX0"/>
<dbReference type="PANTHER" id="PTHR43133:SF60">
    <property type="entry name" value="RNA POLYMERASE SIGMA FACTOR SIGV"/>
    <property type="match status" value="1"/>
</dbReference>
<dbReference type="Proteomes" id="UP000480246">
    <property type="component" value="Unassembled WGS sequence"/>
</dbReference>
<dbReference type="SUPFAM" id="SSF88946">
    <property type="entry name" value="Sigma2 domain of RNA polymerase sigma factors"/>
    <property type="match status" value="1"/>
</dbReference>
<evidence type="ECO:0000313" key="8">
    <source>
        <dbReference type="EMBL" id="KAB8129195.1"/>
    </source>
</evidence>
<keyword evidence="3" id="KW-0731">Sigma factor</keyword>
<evidence type="ECO:0000256" key="4">
    <source>
        <dbReference type="ARBA" id="ARBA00023163"/>
    </source>
</evidence>
<dbReference type="GO" id="GO:0016987">
    <property type="term" value="F:sigma factor activity"/>
    <property type="evidence" value="ECO:0007669"/>
    <property type="project" value="UniProtKB-KW"/>
</dbReference>
<comment type="caution">
    <text evidence="8">The sequence shown here is derived from an EMBL/GenBank/DDBJ whole genome shotgun (WGS) entry which is preliminary data.</text>
</comment>
<proteinExistence type="inferred from homology"/>
<evidence type="ECO:0000313" key="9">
    <source>
        <dbReference type="Proteomes" id="UP000480246"/>
    </source>
</evidence>
<comment type="similarity">
    <text evidence="1">Belongs to the sigma-70 factor family. ECF subfamily.</text>
</comment>
<dbReference type="SUPFAM" id="SSF88659">
    <property type="entry name" value="Sigma3 and sigma4 domains of RNA polymerase sigma factors"/>
    <property type="match status" value="1"/>
</dbReference>
<feature type="domain" description="RNA polymerase sigma-70 region 2" evidence="6">
    <location>
        <begin position="10"/>
        <end position="75"/>
    </location>
</feature>